<feature type="transmembrane region" description="Helical" evidence="15">
    <location>
        <begin position="192"/>
        <end position="210"/>
    </location>
</feature>
<keyword evidence="10 15" id="KW-0472">Membrane</keyword>
<feature type="transmembrane region" description="Helical" evidence="15">
    <location>
        <begin position="426"/>
        <end position="447"/>
    </location>
</feature>
<keyword evidence="5 15" id="KW-0812">Transmembrane</keyword>
<dbReference type="PANTHER" id="PTHR48086">
    <property type="entry name" value="SODIUM/PROLINE SYMPORTER-RELATED"/>
    <property type="match status" value="1"/>
</dbReference>
<sequence>MTTGVLTMPKENILPLAILILYMAITVGIGIYAHRQTEDSSAKSFLTGGGGVGLWINGFAIFAAFATGGTMLGNIGLSYSAGWGYITAYNGGVALGYLITTFFLAKVLRNMNVATVPELIKARYNHRAMNLVVPIVLIGTLTAYIVAQMKIGGLIGEQIFGIPYNWSVILIGAVYVFYTFAGGMKAVTLTDFLQGVMMIGVVVATGFIAVNSNGGFSVYEVAQGLRPEWTGAETYPPIAYIGAFLIWATCNAVLPHTVMRIFAAKNERTGRASLALGLGLYVITSIATCVFVIAGTIILTGGQDIEQSDGAFLLFLDQAVPNWLRGLAFAGIFAAVMSSVSAMLLALAAALSYDLIGQLKPSTSDATKRKITKFGILGFGVLTLVLSLNPPEFLTLLYSAAMGLLASSLFFPTLLGIWWRRISGSAAFVGASVGGIAYLVLLFGFDLPPLSEIAFALPLSAVACIISAYIFEPATPEQIRRITIAHSREVTDAEAEEFNRIAMAELNGTQPYAGASENSFETSNSGSVSKEGNNV</sequence>
<keyword evidence="3" id="KW-0813">Transport</keyword>
<dbReference type="Proteomes" id="UP000320443">
    <property type="component" value="Unassembled WGS sequence"/>
</dbReference>
<feature type="transmembrane region" description="Helical" evidence="15">
    <location>
        <begin position="327"/>
        <end position="351"/>
    </location>
</feature>
<evidence type="ECO:0000256" key="4">
    <source>
        <dbReference type="ARBA" id="ARBA00022475"/>
    </source>
</evidence>
<dbReference type="CDD" id="cd10322">
    <property type="entry name" value="SLC5sbd"/>
    <property type="match status" value="1"/>
</dbReference>
<evidence type="ECO:0000256" key="6">
    <source>
        <dbReference type="ARBA" id="ARBA00022847"/>
    </source>
</evidence>
<evidence type="ECO:0000256" key="5">
    <source>
        <dbReference type="ARBA" id="ARBA00022692"/>
    </source>
</evidence>
<protein>
    <submittedName>
        <fullName evidence="16">Sodium:solute symporter family protein</fullName>
    </submittedName>
</protein>
<dbReference type="GO" id="GO:0046942">
    <property type="term" value="P:carboxylic acid transport"/>
    <property type="evidence" value="ECO:0007669"/>
    <property type="project" value="UniProtKB-ARBA"/>
</dbReference>
<evidence type="ECO:0000256" key="15">
    <source>
        <dbReference type="SAM" id="Phobius"/>
    </source>
</evidence>
<feature type="transmembrane region" description="Helical" evidence="15">
    <location>
        <begin position="128"/>
        <end position="147"/>
    </location>
</feature>
<feature type="transmembrane region" description="Helical" evidence="15">
    <location>
        <begin position="159"/>
        <end position="180"/>
    </location>
</feature>
<dbReference type="InterPro" id="IPR001734">
    <property type="entry name" value="Na/solute_symporter"/>
</dbReference>
<dbReference type="InterPro" id="IPR018212">
    <property type="entry name" value="Na/solute_symporter_CS"/>
</dbReference>
<evidence type="ECO:0000256" key="1">
    <source>
        <dbReference type="ARBA" id="ARBA00004651"/>
    </source>
</evidence>
<dbReference type="EMBL" id="VKDK01000003">
    <property type="protein sequence ID" value="TRX63439.1"/>
    <property type="molecule type" value="Genomic_DNA"/>
</dbReference>
<evidence type="ECO:0000256" key="8">
    <source>
        <dbReference type="ARBA" id="ARBA00023053"/>
    </source>
</evidence>
<keyword evidence="17" id="KW-1185">Reference proteome</keyword>
<evidence type="ECO:0000256" key="13">
    <source>
        <dbReference type="RuleBase" id="RU362091"/>
    </source>
</evidence>
<comment type="subcellular location">
    <subcellularLocation>
        <location evidence="1">Cell membrane</location>
        <topology evidence="1">Multi-pass membrane protein</topology>
    </subcellularLocation>
</comment>
<evidence type="ECO:0000256" key="2">
    <source>
        <dbReference type="ARBA" id="ARBA00006434"/>
    </source>
</evidence>
<dbReference type="GO" id="GO:0015293">
    <property type="term" value="F:symporter activity"/>
    <property type="evidence" value="ECO:0007669"/>
    <property type="project" value="UniProtKB-KW"/>
</dbReference>
<dbReference type="GO" id="GO:0005886">
    <property type="term" value="C:plasma membrane"/>
    <property type="evidence" value="ECO:0007669"/>
    <property type="project" value="UniProtKB-SubCell"/>
</dbReference>
<keyword evidence="9" id="KW-0406">Ion transport</keyword>
<feature type="transmembrane region" description="Helical" evidence="15">
    <location>
        <begin position="453"/>
        <end position="471"/>
    </location>
</feature>
<keyword evidence="6" id="KW-0769">Symport</keyword>
<evidence type="ECO:0000313" key="17">
    <source>
        <dbReference type="Proteomes" id="UP000320443"/>
    </source>
</evidence>
<dbReference type="AlphaFoldDB" id="A0A553G1Q7"/>
<name>A0A553G1Q7_9CORY</name>
<feature type="transmembrane region" description="Helical" evidence="15">
    <location>
        <begin position="45"/>
        <end position="66"/>
    </location>
</feature>
<feature type="transmembrane region" description="Helical" evidence="15">
    <location>
        <begin position="274"/>
        <end position="299"/>
    </location>
</feature>
<organism evidence="16 17">
    <name type="scientific">Corynebacterium hiratae</name>
    <dbReference type="NCBI Taxonomy" id="3139423"/>
    <lineage>
        <taxon>Bacteria</taxon>
        <taxon>Bacillati</taxon>
        <taxon>Actinomycetota</taxon>
        <taxon>Actinomycetes</taxon>
        <taxon>Mycobacteriales</taxon>
        <taxon>Corynebacteriaceae</taxon>
        <taxon>Corynebacterium</taxon>
    </lineage>
</organism>
<evidence type="ECO:0000256" key="3">
    <source>
        <dbReference type="ARBA" id="ARBA00022448"/>
    </source>
</evidence>
<evidence type="ECO:0000256" key="7">
    <source>
        <dbReference type="ARBA" id="ARBA00022989"/>
    </source>
</evidence>
<dbReference type="Pfam" id="PF00474">
    <property type="entry name" value="SSF"/>
    <property type="match status" value="1"/>
</dbReference>
<evidence type="ECO:0000256" key="11">
    <source>
        <dbReference type="ARBA" id="ARBA00023201"/>
    </source>
</evidence>
<dbReference type="PANTHER" id="PTHR48086:SF3">
    <property type="entry name" value="SODIUM_PROLINE SYMPORTER"/>
    <property type="match status" value="1"/>
</dbReference>
<feature type="transmembrane region" description="Helical" evidence="15">
    <location>
        <begin position="86"/>
        <end position="108"/>
    </location>
</feature>
<evidence type="ECO:0000256" key="14">
    <source>
        <dbReference type="SAM" id="MobiDB-lite"/>
    </source>
</evidence>
<feature type="region of interest" description="Disordered" evidence="14">
    <location>
        <begin position="512"/>
        <end position="535"/>
    </location>
</feature>
<keyword evidence="7 15" id="KW-1133">Transmembrane helix</keyword>
<dbReference type="InterPro" id="IPR050277">
    <property type="entry name" value="Sodium:Solute_Symporter"/>
</dbReference>
<gene>
    <name evidence="16" type="ORF">FNY97_03260</name>
</gene>
<evidence type="ECO:0000313" key="16">
    <source>
        <dbReference type="EMBL" id="TRX63439.1"/>
    </source>
</evidence>
<feature type="compositionally biased region" description="Polar residues" evidence="14">
    <location>
        <begin position="516"/>
        <end position="535"/>
    </location>
</feature>
<feature type="transmembrane region" description="Helical" evidence="15">
    <location>
        <begin position="371"/>
        <end position="390"/>
    </location>
</feature>
<dbReference type="PROSITE" id="PS50283">
    <property type="entry name" value="NA_SOLUT_SYMP_3"/>
    <property type="match status" value="1"/>
</dbReference>
<keyword evidence="4" id="KW-1003">Cell membrane</keyword>
<dbReference type="InterPro" id="IPR038377">
    <property type="entry name" value="Na/Glc_symporter_sf"/>
</dbReference>
<proteinExistence type="inferred from homology"/>
<feature type="transmembrane region" description="Helical" evidence="15">
    <location>
        <begin position="396"/>
        <end position="419"/>
    </location>
</feature>
<dbReference type="GO" id="GO:0006814">
    <property type="term" value="P:sodium ion transport"/>
    <property type="evidence" value="ECO:0007669"/>
    <property type="project" value="UniProtKB-KW"/>
</dbReference>
<accession>A0A553G1Q7</accession>
<feature type="transmembrane region" description="Helical" evidence="15">
    <location>
        <begin position="238"/>
        <end position="262"/>
    </location>
</feature>
<comment type="caution">
    <text evidence="16">The sequence shown here is derived from an EMBL/GenBank/DDBJ whole genome shotgun (WGS) entry which is preliminary data.</text>
</comment>
<keyword evidence="8" id="KW-0915">Sodium</keyword>
<evidence type="ECO:0000256" key="9">
    <source>
        <dbReference type="ARBA" id="ARBA00023065"/>
    </source>
</evidence>
<keyword evidence="11" id="KW-0739">Sodium transport</keyword>
<reference evidence="16 17" key="1">
    <citation type="submission" date="2019-07" db="EMBL/GenBank/DDBJ databases">
        <title>Draft genome of C. aurimucosum strain 2274.</title>
        <authorList>
            <person name="Pacheco L.G.C."/>
            <person name="Aguiar E.R.G.R."/>
            <person name="Santos C.S."/>
            <person name="Rocha D.J.P.G."/>
            <person name="Sant'Anna L.O."/>
            <person name="Mattos-Guaraldi A.L."/>
            <person name="Santos L.S."/>
        </authorList>
    </citation>
    <scope>NUCLEOTIDE SEQUENCE [LARGE SCALE GENOMIC DNA]</scope>
    <source>
        <strain evidence="16 17">2274</strain>
    </source>
</reference>
<comment type="catalytic activity">
    <reaction evidence="12">
        <text>L-proline(in) + Na(+)(in) = L-proline(out) + Na(+)(out)</text>
        <dbReference type="Rhea" id="RHEA:28967"/>
        <dbReference type="ChEBI" id="CHEBI:29101"/>
        <dbReference type="ChEBI" id="CHEBI:60039"/>
    </reaction>
</comment>
<comment type="similarity">
    <text evidence="2 13">Belongs to the sodium:solute symporter (SSF) (TC 2.A.21) family.</text>
</comment>
<evidence type="ECO:0000256" key="12">
    <source>
        <dbReference type="ARBA" id="ARBA00033708"/>
    </source>
</evidence>
<dbReference type="PROSITE" id="PS00456">
    <property type="entry name" value="NA_SOLUT_SYMP_1"/>
    <property type="match status" value="1"/>
</dbReference>
<dbReference type="Gene3D" id="1.20.1730.10">
    <property type="entry name" value="Sodium/glucose cotransporter"/>
    <property type="match status" value="1"/>
</dbReference>
<feature type="transmembrane region" description="Helical" evidence="15">
    <location>
        <begin position="12"/>
        <end position="33"/>
    </location>
</feature>
<evidence type="ECO:0000256" key="10">
    <source>
        <dbReference type="ARBA" id="ARBA00023136"/>
    </source>
</evidence>